<dbReference type="InterPro" id="IPR003661">
    <property type="entry name" value="HisK_dim/P_dom"/>
</dbReference>
<feature type="domain" description="Histidine kinase" evidence="9">
    <location>
        <begin position="175"/>
        <end position="392"/>
    </location>
</feature>
<dbReference type="InterPro" id="IPR036890">
    <property type="entry name" value="HATPase_C_sf"/>
</dbReference>
<dbReference type="InterPro" id="IPR011645">
    <property type="entry name" value="HNOB_dom_associated"/>
</dbReference>
<protein>
    <submittedName>
        <fullName evidence="10">Signal transduction histidine kinase</fullName>
    </submittedName>
</protein>
<dbReference type="InterPro" id="IPR036097">
    <property type="entry name" value="HisK_dim/P_sf"/>
</dbReference>
<keyword evidence="3" id="KW-0808">Transferase</keyword>
<dbReference type="SUPFAM" id="SSF47384">
    <property type="entry name" value="Homodimeric domain of signal transducing histidine kinase"/>
    <property type="match status" value="1"/>
</dbReference>
<dbReference type="Pfam" id="PF02518">
    <property type="entry name" value="HATPase_c"/>
    <property type="match status" value="1"/>
</dbReference>
<accession>A0A1I1U7Z8</accession>
<evidence type="ECO:0000256" key="1">
    <source>
        <dbReference type="ARBA" id="ARBA00000085"/>
    </source>
</evidence>
<keyword evidence="5 10" id="KW-0418">Kinase</keyword>
<dbReference type="PROSITE" id="PS50109">
    <property type="entry name" value="HIS_KIN"/>
    <property type="match status" value="1"/>
</dbReference>
<evidence type="ECO:0000313" key="10">
    <source>
        <dbReference type="EMBL" id="SFD64030.1"/>
    </source>
</evidence>
<dbReference type="Pfam" id="PF07701">
    <property type="entry name" value="HNOBA"/>
    <property type="match status" value="2"/>
</dbReference>
<dbReference type="Gene3D" id="1.10.287.130">
    <property type="match status" value="1"/>
</dbReference>
<proteinExistence type="predicted"/>
<evidence type="ECO:0000259" key="9">
    <source>
        <dbReference type="PROSITE" id="PS50109"/>
    </source>
</evidence>
<feature type="region of interest" description="Disordered" evidence="8">
    <location>
        <begin position="390"/>
        <end position="412"/>
    </location>
</feature>
<dbReference type="CDD" id="cd00082">
    <property type="entry name" value="HisKA"/>
    <property type="match status" value="1"/>
</dbReference>
<gene>
    <name evidence="10" type="ORF">SAMN02745121_00847</name>
</gene>
<feature type="coiled-coil region" evidence="7">
    <location>
        <begin position="131"/>
        <end position="168"/>
    </location>
</feature>
<dbReference type="InterPro" id="IPR005467">
    <property type="entry name" value="His_kinase_dom"/>
</dbReference>
<dbReference type="CDD" id="cd16922">
    <property type="entry name" value="HATPase_EvgS-ArcB-TorS-like"/>
    <property type="match status" value="1"/>
</dbReference>
<dbReference type="SUPFAM" id="SSF55874">
    <property type="entry name" value="ATPase domain of HSP90 chaperone/DNA topoisomerase II/histidine kinase"/>
    <property type="match status" value="1"/>
</dbReference>
<keyword evidence="6" id="KW-0141">cGMP biosynthesis</keyword>
<name>A0A1I1U7Z8_9BACT</name>
<dbReference type="Gene3D" id="3.30.565.10">
    <property type="entry name" value="Histidine kinase-like ATPase, C-terminal domain"/>
    <property type="match status" value="1"/>
</dbReference>
<keyword evidence="11" id="KW-1185">Reference proteome</keyword>
<dbReference type="RefSeq" id="WP_096329359.1">
    <property type="nucleotide sequence ID" value="NZ_FOMX01000003.1"/>
</dbReference>
<dbReference type="Proteomes" id="UP000199400">
    <property type="component" value="Unassembled WGS sequence"/>
</dbReference>
<evidence type="ECO:0000256" key="3">
    <source>
        <dbReference type="ARBA" id="ARBA00022679"/>
    </source>
</evidence>
<dbReference type="OrthoDB" id="7318144at2"/>
<dbReference type="FunFam" id="3.30.565.10:FF:000010">
    <property type="entry name" value="Sensor histidine kinase RcsC"/>
    <property type="match status" value="1"/>
</dbReference>
<dbReference type="Pfam" id="PF00512">
    <property type="entry name" value="HisKA"/>
    <property type="match status" value="1"/>
</dbReference>
<dbReference type="Gene3D" id="3.30.450.260">
    <property type="entry name" value="Haem NO binding associated domain"/>
    <property type="match status" value="1"/>
</dbReference>
<organism evidence="10 11">
    <name type="scientific">Nannocystis exedens</name>
    <dbReference type="NCBI Taxonomy" id="54"/>
    <lineage>
        <taxon>Bacteria</taxon>
        <taxon>Pseudomonadati</taxon>
        <taxon>Myxococcota</taxon>
        <taxon>Polyangia</taxon>
        <taxon>Nannocystales</taxon>
        <taxon>Nannocystaceae</taxon>
        <taxon>Nannocystis</taxon>
    </lineage>
</organism>
<reference evidence="11" key="1">
    <citation type="submission" date="2016-10" db="EMBL/GenBank/DDBJ databases">
        <authorList>
            <person name="Varghese N."/>
            <person name="Submissions S."/>
        </authorList>
    </citation>
    <scope>NUCLEOTIDE SEQUENCE [LARGE SCALE GENOMIC DNA]</scope>
    <source>
        <strain evidence="11">ATCC 25963</strain>
    </source>
</reference>
<dbReference type="InterPro" id="IPR042463">
    <property type="entry name" value="HNOB_dom_associated_sf"/>
</dbReference>
<keyword evidence="2" id="KW-0597">Phosphoprotein</keyword>
<keyword evidence="4" id="KW-0547">Nucleotide-binding</keyword>
<dbReference type="GO" id="GO:0004383">
    <property type="term" value="F:guanylate cyclase activity"/>
    <property type="evidence" value="ECO:0007669"/>
    <property type="project" value="InterPro"/>
</dbReference>
<evidence type="ECO:0000256" key="6">
    <source>
        <dbReference type="ARBA" id="ARBA00023293"/>
    </source>
</evidence>
<dbReference type="AlphaFoldDB" id="A0A1I1U7Z8"/>
<dbReference type="PANTHER" id="PTHR43047">
    <property type="entry name" value="TWO-COMPONENT HISTIDINE PROTEIN KINASE"/>
    <property type="match status" value="1"/>
</dbReference>
<dbReference type="GO" id="GO:0000155">
    <property type="term" value="F:phosphorelay sensor kinase activity"/>
    <property type="evidence" value="ECO:0007669"/>
    <property type="project" value="InterPro"/>
</dbReference>
<dbReference type="InterPro" id="IPR004358">
    <property type="entry name" value="Sig_transdc_His_kin-like_C"/>
</dbReference>
<dbReference type="GO" id="GO:0000166">
    <property type="term" value="F:nucleotide binding"/>
    <property type="evidence" value="ECO:0007669"/>
    <property type="project" value="UniProtKB-KW"/>
</dbReference>
<evidence type="ECO:0000256" key="7">
    <source>
        <dbReference type="SAM" id="Coils"/>
    </source>
</evidence>
<evidence type="ECO:0000256" key="5">
    <source>
        <dbReference type="ARBA" id="ARBA00022777"/>
    </source>
</evidence>
<keyword evidence="7" id="KW-0175">Coiled coil</keyword>
<dbReference type="InterPro" id="IPR003594">
    <property type="entry name" value="HATPase_dom"/>
</dbReference>
<dbReference type="PRINTS" id="PR00344">
    <property type="entry name" value="BCTRLSENSOR"/>
</dbReference>
<dbReference type="EMBL" id="FOMX01000003">
    <property type="protein sequence ID" value="SFD64030.1"/>
    <property type="molecule type" value="Genomic_DNA"/>
</dbReference>
<evidence type="ECO:0000256" key="4">
    <source>
        <dbReference type="ARBA" id="ARBA00022741"/>
    </source>
</evidence>
<dbReference type="STRING" id="54.SAMN02745121_00847"/>
<evidence type="ECO:0000313" key="11">
    <source>
        <dbReference type="Proteomes" id="UP000199400"/>
    </source>
</evidence>
<evidence type="ECO:0000256" key="8">
    <source>
        <dbReference type="SAM" id="MobiDB-lite"/>
    </source>
</evidence>
<evidence type="ECO:0000256" key="2">
    <source>
        <dbReference type="ARBA" id="ARBA00022553"/>
    </source>
</evidence>
<dbReference type="SMART" id="SM00388">
    <property type="entry name" value="HisKA"/>
    <property type="match status" value="1"/>
</dbReference>
<sequence>MLLLFREQCERLFPFSIHLDEEMQILELGRSLRRLMAADVSGRPFDEWFVIDRPVLEELSLKALLARKDSVVLLQVRDLDLRLRGEIVEVDGGALFVGTPWLTELGQVAASGLMLRDFALHDPTTEMLVVMKTMQTAIQDANILADKLRRQAQQLQAAEQLAEHLTAAKSSFIANLSLELRTPLNAIFGYSELMLDELGEATPEEMRDDLQRIQLAGQQLLRLVADVLDLSRIEAQRVELREDVFSLATLLRTVKGTVLPQLRRGVALVWPEDQDAALFGDQERVRQVLLNLLGNACKFTELGEVGLAVQLKDDGLVEFVVHDTGIGIRAEQQSRVFEAFYQADSSLRKRFGGSGLGLALARGFVEAMGGTISVESEYEMGSRFIVRVPLGRNQGPRPRAGSKSAPHAMSTR</sequence>
<comment type="catalytic activity">
    <reaction evidence="1">
        <text>ATP + protein L-histidine = ADP + protein N-phospho-L-histidine.</text>
        <dbReference type="EC" id="2.7.13.3"/>
    </reaction>
</comment>
<dbReference type="SMART" id="SM00387">
    <property type="entry name" value="HATPase_c"/>
    <property type="match status" value="1"/>
</dbReference>